<evidence type="ECO:0000313" key="1">
    <source>
        <dbReference type="EMBL" id="RVW39764.1"/>
    </source>
</evidence>
<dbReference type="Gene3D" id="3.90.228.10">
    <property type="match status" value="1"/>
</dbReference>
<sequence>MTERCLIAASLAVLAFHPSSTIRTSSALSNTSVDPSPPAPPLLTRSGELFKPVSELIGGRPLTGIVETIFRSGWAEEIGVTVKKVLMVNNSIDVLNRFEEYREMVKSKAKENSVGLGLERLVADGNELLLFHGVVITCALGEDTARTTTSLCGNSWRAHEKVATECIANGVSPATRKGIILCKVIAGRVVRAPKFGLMDGEKGGFDSVVSSTGDQPDGSQDLMVLNPRAILPCFVIIYNVCKGTMFQ</sequence>
<gene>
    <name evidence="1" type="ORF">CK203_074623</name>
</gene>
<reference evidence="1 2" key="1">
    <citation type="journal article" date="2018" name="PLoS Genet.">
        <title>Population sequencing reveals clonal diversity and ancestral inbreeding in the grapevine cultivar Chardonnay.</title>
        <authorList>
            <person name="Roach M.J."/>
            <person name="Johnson D.L."/>
            <person name="Bohlmann J."/>
            <person name="van Vuuren H.J."/>
            <person name="Jones S.J."/>
            <person name="Pretorius I.S."/>
            <person name="Schmidt S.A."/>
            <person name="Borneman A.R."/>
        </authorList>
    </citation>
    <scope>NUCLEOTIDE SEQUENCE [LARGE SCALE GENOMIC DNA]</scope>
    <source>
        <strain evidence="2">cv. Chardonnay</strain>
        <tissue evidence="1">Leaf</tissue>
    </source>
</reference>
<comment type="caution">
    <text evidence="1">The sequence shown here is derived from an EMBL/GenBank/DDBJ whole genome shotgun (WGS) entry which is preliminary data.</text>
</comment>
<protein>
    <submittedName>
        <fullName evidence="1">Uncharacterized protein</fullName>
    </submittedName>
</protein>
<dbReference type="EMBL" id="QGNW01001471">
    <property type="protein sequence ID" value="RVW39764.1"/>
    <property type="molecule type" value="Genomic_DNA"/>
</dbReference>
<dbReference type="AlphaFoldDB" id="A0A438DWB0"/>
<dbReference type="Proteomes" id="UP000288805">
    <property type="component" value="Unassembled WGS sequence"/>
</dbReference>
<dbReference type="PANTHER" id="PTHR31681:SF51">
    <property type="entry name" value="PARP CATALYTIC DOMAIN-CONTAINING PROTEIN"/>
    <property type="match status" value="1"/>
</dbReference>
<accession>A0A438DWB0</accession>
<organism evidence="1 2">
    <name type="scientific">Vitis vinifera</name>
    <name type="common">Grape</name>
    <dbReference type="NCBI Taxonomy" id="29760"/>
    <lineage>
        <taxon>Eukaryota</taxon>
        <taxon>Viridiplantae</taxon>
        <taxon>Streptophyta</taxon>
        <taxon>Embryophyta</taxon>
        <taxon>Tracheophyta</taxon>
        <taxon>Spermatophyta</taxon>
        <taxon>Magnoliopsida</taxon>
        <taxon>eudicotyledons</taxon>
        <taxon>Gunneridae</taxon>
        <taxon>Pentapetalae</taxon>
        <taxon>rosids</taxon>
        <taxon>Vitales</taxon>
        <taxon>Vitaceae</taxon>
        <taxon>Viteae</taxon>
        <taxon>Vitis</taxon>
    </lineage>
</organism>
<dbReference type="PANTHER" id="PTHR31681">
    <property type="entry name" value="C2H2-LIKE ZINC FINGER PROTEIN"/>
    <property type="match status" value="1"/>
</dbReference>
<evidence type="ECO:0000313" key="2">
    <source>
        <dbReference type="Proteomes" id="UP000288805"/>
    </source>
</evidence>
<proteinExistence type="predicted"/>
<dbReference type="SUPFAM" id="SSF56399">
    <property type="entry name" value="ADP-ribosylation"/>
    <property type="match status" value="1"/>
</dbReference>
<name>A0A438DWB0_VITVI</name>